<organism evidence="2">
    <name type="scientific">marine metagenome</name>
    <dbReference type="NCBI Taxonomy" id="408172"/>
    <lineage>
        <taxon>unclassified sequences</taxon>
        <taxon>metagenomes</taxon>
        <taxon>ecological metagenomes</taxon>
    </lineage>
</organism>
<reference evidence="2" key="1">
    <citation type="submission" date="2018-05" db="EMBL/GenBank/DDBJ databases">
        <authorList>
            <person name="Lanie J.A."/>
            <person name="Ng W.-L."/>
            <person name="Kazmierczak K.M."/>
            <person name="Andrzejewski T.M."/>
            <person name="Davidsen T.M."/>
            <person name="Wayne K.J."/>
            <person name="Tettelin H."/>
            <person name="Glass J.I."/>
            <person name="Rusch D."/>
            <person name="Podicherti R."/>
            <person name="Tsui H.-C.T."/>
            <person name="Winkler M.E."/>
        </authorList>
    </citation>
    <scope>NUCLEOTIDE SEQUENCE</scope>
</reference>
<name>A0A382T4E8_9ZZZZ</name>
<dbReference type="EMBL" id="UINC01133859">
    <property type="protein sequence ID" value="SVD17039.1"/>
    <property type="molecule type" value="Genomic_DNA"/>
</dbReference>
<dbReference type="AlphaFoldDB" id="A0A382T4E8"/>
<feature type="coiled-coil region" evidence="1">
    <location>
        <begin position="105"/>
        <end position="154"/>
    </location>
</feature>
<proteinExistence type="predicted"/>
<feature type="coiled-coil region" evidence="1">
    <location>
        <begin position="231"/>
        <end position="272"/>
    </location>
</feature>
<gene>
    <name evidence="2" type="ORF">METZ01_LOCUS369893</name>
</gene>
<evidence type="ECO:0000256" key="1">
    <source>
        <dbReference type="SAM" id="Coils"/>
    </source>
</evidence>
<protein>
    <submittedName>
        <fullName evidence="2">Uncharacterized protein</fullName>
    </submittedName>
</protein>
<evidence type="ECO:0000313" key="2">
    <source>
        <dbReference type="EMBL" id="SVD17039.1"/>
    </source>
</evidence>
<sequence length="276" mass="31629">MANAIEQLLSSEVLSEEVRSTLSEAWEARLGEAREEITAELREEFSNRYETDKTQMVEALDAMVSDTINTELQEFAADKKAAVEAQVEYKRKIAEHAEILDKFVMETLNKEITELRKDRKLQEGNFEKLEDFVMEQLTSELNEFHKDKKDLIEQKVKLVAEGKEMITKAKTDFIDKASTKLATIVDKTLTTELGTLKEDIKKAKENMFGRKLFETFAAEFMGSHLAEGTHISKLSKELSTVKSQVDEAQKEIKDREAKIEKAVKEVAKINESRERE</sequence>
<keyword evidence="1" id="KW-0175">Coiled coil</keyword>
<feature type="non-terminal residue" evidence="2">
    <location>
        <position position="276"/>
    </location>
</feature>
<accession>A0A382T4E8</accession>